<evidence type="ECO:0000259" key="1">
    <source>
        <dbReference type="PROSITE" id="PS50943"/>
    </source>
</evidence>
<dbReference type="RefSeq" id="WP_049664425.1">
    <property type="nucleotide sequence ID" value="NZ_LFXJ01000005.1"/>
</dbReference>
<dbReference type="PATRIC" id="fig|582475.4.peg.592"/>
<dbReference type="Gene3D" id="1.10.260.40">
    <property type="entry name" value="lambda repressor-like DNA-binding domains"/>
    <property type="match status" value="1"/>
</dbReference>
<reference evidence="3" key="1">
    <citation type="submission" date="2015-07" db="EMBL/GenBank/DDBJ databases">
        <authorList>
            <person name="Liu B."/>
            <person name="Wang J."/>
            <person name="Zhu Y."/>
            <person name="Liu G."/>
            <person name="Chen Q."/>
            <person name="Lan J."/>
            <person name="Che J."/>
            <person name="Ge C."/>
            <person name="Shi H."/>
            <person name="Pan Z."/>
            <person name="Liu X."/>
        </authorList>
    </citation>
    <scope>NUCLEOTIDE SEQUENCE [LARGE SCALE GENOMIC DNA]</scope>
    <source>
        <strain evidence="3">DSM 23493</strain>
    </source>
</reference>
<dbReference type="Proteomes" id="UP000037326">
    <property type="component" value="Unassembled WGS sequence"/>
</dbReference>
<evidence type="ECO:0000313" key="3">
    <source>
        <dbReference type="Proteomes" id="UP000037326"/>
    </source>
</evidence>
<feature type="domain" description="HTH cro/C1-type" evidence="1">
    <location>
        <begin position="9"/>
        <end position="64"/>
    </location>
</feature>
<comment type="caution">
    <text evidence="2">The sequence shown here is derived from an EMBL/GenBank/DDBJ whole genome shotgun (WGS) entry which is preliminary data.</text>
</comment>
<dbReference type="PANTHER" id="PTHR37301:SF1">
    <property type="entry name" value="DNA-BINDING PROTEIN"/>
    <property type="match status" value="1"/>
</dbReference>
<accession>A0A0K9FC62</accession>
<evidence type="ECO:0000313" key="2">
    <source>
        <dbReference type="EMBL" id="KMY31706.1"/>
    </source>
</evidence>
<dbReference type="GeneID" id="96597791"/>
<dbReference type="OrthoDB" id="9804186at2"/>
<dbReference type="PANTHER" id="PTHR37301">
    <property type="entry name" value="DNA-BINDING PROTEIN-RELATED"/>
    <property type="match status" value="1"/>
</dbReference>
<dbReference type="GO" id="GO:0003677">
    <property type="term" value="F:DNA binding"/>
    <property type="evidence" value="ECO:0007669"/>
    <property type="project" value="InterPro"/>
</dbReference>
<dbReference type="AlphaFoldDB" id="A0A0K9FC62"/>
<dbReference type="EMBL" id="LFXJ01000005">
    <property type="protein sequence ID" value="KMY31706.1"/>
    <property type="molecule type" value="Genomic_DNA"/>
</dbReference>
<dbReference type="InterPro" id="IPR010982">
    <property type="entry name" value="Lambda_DNA-bd_dom_sf"/>
</dbReference>
<name>A0A0K9FC62_9BACI</name>
<gene>
    <name evidence="2" type="ORF">ACZ11_05740</name>
</gene>
<proteinExistence type="predicted"/>
<dbReference type="Pfam" id="PF13443">
    <property type="entry name" value="HTH_26"/>
    <property type="match status" value="1"/>
</dbReference>
<protein>
    <recommendedName>
        <fullName evidence="1">HTH cro/C1-type domain-containing protein</fullName>
    </recommendedName>
</protein>
<dbReference type="InterPro" id="IPR001387">
    <property type="entry name" value="Cro/C1-type_HTH"/>
</dbReference>
<dbReference type="SUPFAM" id="SSF47413">
    <property type="entry name" value="lambda repressor-like DNA-binding domains"/>
    <property type="match status" value="1"/>
</dbReference>
<dbReference type="PROSITE" id="PS50943">
    <property type="entry name" value="HTH_CROC1"/>
    <property type="match status" value="1"/>
</dbReference>
<sequence>MSGFIHCNLRVLMAERGLNIQNVKDQTTLSRTTISNLYNNYVSGIQFDTLTQLCTLLKCTTGDLFTFVNVSVSFNDISIDCKVDMMSKNQIKDPSEWEEVGNYAYRAKSKFLINLMLKYEGELLVFDFEVDTSVLFNKLKQIIFKDILISDEFYLNLDNVKAPVYVIDYIEEQFDKFLSECIRDRFLNIFDNLD</sequence>
<organism evidence="2 3">
    <name type="scientific">Lysinibacillus xylanilyticus</name>
    <dbReference type="NCBI Taxonomy" id="582475"/>
    <lineage>
        <taxon>Bacteria</taxon>
        <taxon>Bacillati</taxon>
        <taxon>Bacillota</taxon>
        <taxon>Bacilli</taxon>
        <taxon>Bacillales</taxon>
        <taxon>Bacillaceae</taxon>
        <taxon>Lysinibacillus</taxon>
    </lineage>
</organism>